<comment type="similarity">
    <text evidence="1">Belongs to the LysR transcriptional regulatory family.</text>
</comment>
<dbReference type="EMBL" id="JAGEMX010000007">
    <property type="protein sequence ID" value="MBO1832435.1"/>
    <property type="molecule type" value="Genomic_DNA"/>
</dbReference>
<reference evidence="8" key="4">
    <citation type="submission" date="2023-07" db="EMBL/GenBank/DDBJ databases">
        <title>A collection of bacterial strains from the Burkholderia cepacia Research Laboratory and Repository.</title>
        <authorList>
            <person name="Lipuma J."/>
            <person name="Spilker T."/>
            <person name="Caverly L."/>
        </authorList>
    </citation>
    <scope>NUCLEOTIDE SEQUENCE</scope>
    <source>
        <strain evidence="8">AU44979</strain>
    </source>
</reference>
<dbReference type="EMBL" id="JAUJQS010000015">
    <property type="protein sequence ID" value="MDN7567118.1"/>
    <property type="molecule type" value="Genomic_DNA"/>
</dbReference>
<evidence type="ECO:0000256" key="4">
    <source>
        <dbReference type="ARBA" id="ARBA00023163"/>
    </source>
</evidence>
<dbReference type="GO" id="GO:0032993">
    <property type="term" value="C:protein-DNA complex"/>
    <property type="evidence" value="ECO:0007669"/>
    <property type="project" value="TreeGrafter"/>
</dbReference>
<reference evidence="7 11" key="2">
    <citation type="submission" date="2021-03" db="EMBL/GenBank/DDBJ databases">
        <title>Clinical course, treatment and visual outcome of an outbreak of Burkholderia contaminans endophthalmitis following cataract surgery.</title>
        <authorList>
            <person name="Lind C."/>
            <person name="Olsen K."/>
            <person name="Angelsen N.K."/>
            <person name="Krefting E.A."/>
            <person name="Fossen K."/>
            <person name="Gravningen K."/>
            <person name="Depoorter E."/>
            <person name="Vandamme P."/>
            <person name="Bertelsen G."/>
        </authorList>
    </citation>
    <scope>NUCLEOTIDE SEQUENCE [LARGE SCALE GENOMIC DNA]</scope>
    <source>
        <strain evidence="7 11">51242556</strain>
    </source>
</reference>
<dbReference type="Pfam" id="PF03466">
    <property type="entry name" value="LysR_substrate"/>
    <property type="match status" value="1"/>
</dbReference>
<dbReference type="InterPro" id="IPR036388">
    <property type="entry name" value="WH-like_DNA-bd_sf"/>
</dbReference>
<sequence>MATLTLRQFEQFLVVAETMNFRRAAEQLNMAQPPLTAAIRQIELLLGVRLLERGNRVTSLTAAGKVLREEARRTLEQSQRAVELTRRAGQGLMGSLRVGFVASATRHVLPPLIARFRQTHPDVALDLAEATTSQQLAALDEDRLDVAIVVLPLDVNVDRRIAKRKLLKSRMVAVMSAKHALATSPGRSVPLAALAREPWILFPPTEGPGLYATILDACAAAGFVPRVVQHAMQMDTIIGLAAANLGVGLVPEPLASKEVSDVKFTRLAGRGTPVPYEVALAWRRTDSNPTVAALVDSCAG</sequence>
<dbReference type="PROSITE" id="PS50931">
    <property type="entry name" value="HTH_LYSR"/>
    <property type="match status" value="1"/>
</dbReference>
<dbReference type="RefSeq" id="WP_039340347.1">
    <property type="nucleotide sequence ID" value="NZ_AP018357.1"/>
</dbReference>
<organism evidence="6 10">
    <name type="scientific">Burkholderia contaminans</name>
    <dbReference type="NCBI Taxonomy" id="488447"/>
    <lineage>
        <taxon>Bacteria</taxon>
        <taxon>Pseudomonadati</taxon>
        <taxon>Pseudomonadota</taxon>
        <taxon>Betaproteobacteria</taxon>
        <taxon>Burkholderiales</taxon>
        <taxon>Burkholderiaceae</taxon>
        <taxon>Burkholderia</taxon>
        <taxon>Burkholderia cepacia complex</taxon>
    </lineage>
</organism>
<evidence type="ECO:0000313" key="7">
    <source>
        <dbReference type="EMBL" id="MBO1832435.1"/>
    </source>
</evidence>
<dbReference type="InterPro" id="IPR000847">
    <property type="entry name" value="LysR_HTH_N"/>
</dbReference>
<dbReference type="Gene3D" id="1.10.10.10">
    <property type="entry name" value="Winged helix-like DNA-binding domain superfamily/Winged helix DNA-binding domain"/>
    <property type="match status" value="1"/>
</dbReference>
<dbReference type="OrthoDB" id="5292387at2"/>
<dbReference type="PRINTS" id="PR00039">
    <property type="entry name" value="HTHLYSR"/>
</dbReference>
<evidence type="ECO:0000313" key="8">
    <source>
        <dbReference type="EMBL" id="MDN7567118.1"/>
    </source>
</evidence>
<evidence type="ECO:0000313" key="9">
    <source>
        <dbReference type="EMBL" id="WFN19283.1"/>
    </source>
</evidence>
<reference evidence="9 12" key="3">
    <citation type="submission" date="2021-12" db="EMBL/GenBank/DDBJ databases">
        <title>Genomic and phenotypic characterization of three Burkholderia contaminans isolates recovered from different sources.</title>
        <authorList>
            <person name="Lopez De Volder A."/>
            <person name="Fan Y."/>
            <person name="Nunvar J."/>
            <person name="Herrera T."/>
            <person name="Timp W."/>
            <person name="Degrossi J."/>
        </authorList>
    </citation>
    <scope>NUCLEOTIDE SEQUENCE [LARGE SCALE GENOMIC DNA]</scope>
    <source>
        <strain evidence="9 12">LMG 23361</strain>
    </source>
</reference>
<dbReference type="CDD" id="cd08414">
    <property type="entry name" value="PBP2_LTTR_aromatics_like"/>
    <property type="match status" value="1"/>
</dbReference>
<evidence type="ECO:0000313" key="6">
    <source>
        <dbReference type="EMBL" id="MBK1931142.1"/>
    </source>
</evidence>
<dbReference type="EMBL" id="CP090641">
    <property type="protein sequence ID" value="WFN19283.1"/>
    <property type="molecule type" value="Genomic_DNA"/>
</dbReference>
<keyword evidence="11" id="KW-1185">Reference proteome</keyword>
<dbReference type="PANTHER" id="PTHR30346">
    <property type="entry name" value="TRANSCRIPTIONAL DUAL REGULATOR HCAR-RELATED"/>
    <property type="match status" value="1"/>
</dbReference>
<keyword evidence="2" id="KW-0805">Transcription regulation</keyword>
<keyword evidence="3" id="KW-0238">DNA-binding</keyword>
<name>A0A1E3FJN1_9BURK</name>
<dbReference type="Gene3D" id="3.40.190.10">
    <property type="entry name" value="Periplasmic binding protein-like II"/>
    <property type="match status" value="2"/>
</dbReference>
<evidence type="ECO:0000313" key="10">
    <source>
        <dbReference type="Proteomes" id="UP000611459"/>
    </source>
</evidence>
<dbReference type="Proteomes" id="UP001172109">
    <property type="component" value="Unassembled WGS sequence"/>
</dbReference>
<dbReference type="SUPFAM" id="SSF53850">
    <property type="entry name" value="Periplasmic binding protein-like II"/>
    <property type="match status" value="1"/>
</dbReference>
<gene>
    <name evidence="7" type="ORF">J4M89_23915</name>
    <name evidence="6" type="ORF">JIN94_14740</name>
    <name evidence="9" type="ORF">LXE91_25255</name>
    <name evidence="8" type="ORF">QZM56_21680</name>
</gene>
<evidence type="ECO:0000259" key="5">
    <source>
        <dbReference type="PROSITE" id="PS50931"/>
    </source>
</evidence>
<dbReference type="Proteomes" id="UP000611459">
    <property type="component" value="Unassembled WGS sequence"/>
</dbReference>
<keyword evidence="4" id="KW-0804">Transcription</keyword>
<dbReference type="GO" id="GO:0003677">
    <property type="term" value="F:DNA binding"/>
    <property type="evidence" value="ECO:0007669"/>
    <property type="project" value="UniProtKB-KW"/>
</dbReference>
<proteinExistence type="inferred from homology"/>
<dbReference type="GO" id="GO:0003700">
    <property type="term" value="F:DNA-binding transcription factor activity"/>
    <property type="evidence" value="ECO:0007669"/>
    <property type="project" value="InterPro"/>
</dbReference>
<reference evidence="6" key="1">
    <citation type="submission" date="2021-01" db="EMBL/GenBank/DDBJ databases">
        <title>Outbreak of Burkholderia contaminns endophthalmitis traced to a clinical ventilation system.</title>
        <authorList>
            <person name="Lipuma J."/>
            <person name="Spilker T."/>
            <person name="Kratholm J."/>
        </authorList>
    </citation>
    <scope>NUCLEOTIDE SEQUENCE</scope>
    <source>
        <strain evidence="6">HI4954</strain>
    </source>
</reference>
<dbReference type="Proteomes" id="UP000664048">
    <property type="component" value="Unassembled WGS sequence"/>
</dbReference>
<evidence type="ECO:0000313" key="12">
    <source>
        <dbReference type="Proteomes" id="UP001220209"/>
    </source>
</evidence>
<dbReference type="Proteomes" id="UP001220209">
    <property type="component" value="Chromosome 2"/>
</dbReference>
<accession>A0A1E3FJN1</accession>
<dbReference type="SUPFAM" id="SSF46785">
    <property type="entry name" value="Winged helix' DNA-binding domain"/>
    <property type="match status" value="1"/>
</dbReference>
<dbReference type="PANTHER" id="PTHR30346:SF0">
    <property type="entry name" value="HCA OPERON TRANSCRIPTIONAL ACTIVATOR HCAR"/>
    <property type="match status" value="1"/>
</dbReference>
<dbReference type="InterPro" id="IPR005119">
    <property type="entry name" value="LysR_subst-bd"/>
</dbReference>
<dbReference type="GeneID" id="93188721"/>
<dbReference type="Pfam" id="PF00126">
    <property type="entry name" value="HTH_1"/>
    <property type="match status" value="1"/>
</dbReference>
<dbReference type="AlphaFoldDB" id="A0A1E3FJN1"/>
<feature type="domain" description="HTH lysR-type" evidence="5">
    <location>
        <begin position="4"/>
        <end position="61"/>
    </location>
</feature>
<evidence type="ECO:0000256" key="1">
    <source>
        <dbReference type="ARBA" id="ARBA00009437"/>
    </source>
</evidence>
<evidence type="ECO:0000313" key="11">
    <source>
        <dbReference type="Proteomes" id="UP000664048"/>
    </source>
</evidence>
<evidence type="ECO:0000256" key="2">
    <source>
        <dbReference type="ARBA" id="ARBA00023015"/>
    </source>
</evidence>
<evidence type="ECO:0000256" key="3">
    <source>
        <dbReference type="ARBA" id="ARBA00023125"/>
    </source>
</evidence>
<protein>
    <submittedName>
        <fullName evidence="6">LysR family transcriptional regulator</fullName>
    </submittedName>
    <submittedName>
        <fullName evidence="8">LysR substrate-binding domain-containing protein</fullName>
    </submittedName>
</protein>
<dbReference type="EMBL" id="JAENIB010000004">
    <property type="protein sequence ID" value="MBK1931142.1"/>
    <property type="molecule type" value="Genomic_DNA"/>
</dbReference>
<dbReference type="InterPro" id="IPR036390">
    <property type="entry name" value="WH_DNA-bd_sf"/>
</dbReference>